<dbReference type="GO" id="GO:0016301">
    <property type="term" value="F:kinase activity"/>
    <property type="evidence" value="ECO:0007669"/>
    <property type="project" value="UniProtKB-KW"/>
</dbReference>
<sequence>MTGTRVVVVGDVFDDLIVTPAGEIRPDTDTSARIQRRDGGSAANAAAWFGSLGHETHFFGRVGRADAARHSLSLAAHGVEPHLVADAELVTGTIVVVLEADRTRTMLTDRGANALASPDDVDRGLLVPGSHLHLTAYTLFPGPGVDEERRAAAFAAVIAAARQSGATVSVNPGSAGFIADHGAAGLLAATAGATIAVPNLDEGRLLTGRDEPGDVLDALLEHYEVVALTLGRAGALGGTRRGARARTDAVPVDPVDTTGAGDAFGAAFTSALVHASVPVPEAGEQSLHAALTAGARTAAVAITRVGARPPLDTTTTRTP</sequence>
<dbReference type="Proteomes" id="UP001500929">
    <property type="component" value="Unassembled WGS sequence"/>
</dbReference>
<accession>A0ABN3D7A5</accession>
<evidence type="ECO:0000313" key="4">
    <source>
        <dbReference type="EMBL" id="GAA2222794.1"/>
    </source>
</evidence>
<dbReference type="InterPro" id="IPR002173">
    <property type="entry name" value="Carboh/pur_kinase_PfkB_CS"/>
</dbReference>
<name>A0ABN3D7A5_9MICO</name>
<reference evidence="4 5" key="1">
    <citation type="journal article" date="2019" name="Int. J. Syst. Evol. Microbiol.">
        <title>The Global Catalogue of Microorganisms (GCM) 10K type strain sequencing project: providing services to taxonomists for standard genome sequencing and annotation.</title>
        <authorList>
            <consortium name="The Broad Institute Genomics Platform"/>
            <consortium name="The Broad Institute Genome Sequencing Center for Infectious Disease"/>
            <person name="Wu L."/>
            <person name="Ma J."/>
        </authorList>
    </citation>
    <scope>NUCLEOTIDE SEQUENCE [LARGE SCALE GENOMIC DNA]</scope>
    <source>
        <strain evidence="4 5">JCM 16117</strain>
    </source>
</reference>
<dbReference type="EMBL" id="BAAAQY010000001">
    <property type="protein sequence ID" value="GAA2222794.1"/>
    <property type="molecule type" value="Genomic_DNA"/>
</dbReference>
<keyword evidence="1" id="KW-0808">Transferase</keyword>
<comment type="caution">
    <text evidence="4">The sequence shown here is derived from an EMBL/GenBank/DDBJ whole genome shotgun (WGS) entry which is preliminary data.</text>
</comment>
<dbReference type="RefSeq" id="WP_259477845.1">
    <property type="nucleotide sequence ID" value="NZ_BAAAQY010000001.1"/>
</dbReference>
<organism evidence="4 5">
    <name type="scientific">Herbiconiux moechotypicola</name>
    <dbReference type="NCBI Taxonomy" id="637393"/>
    <lineage>
        <taxon>Bacteria</taxon>
        <taxon>Bacillati</taxon>
        <taxon>Actinomycetota</taxon>
        <taxon>Actinomycetes</taxon>
        <taxon>Micrococcales</taxon>
        <taxon>Microbacteriaceae</taxon>
        <taxon>Herbiconiux</taxon>
    </lineage>
</organism>
<gene>
    <name evidence="4" type="ORF">GCM10009851_02100</name>
</gene>
<protein>
    <submittedName>
        <fullName evidence="4">PfkB family carbohydrate kinase</fullName>
    </submittedName>
</protein>
<dbReference type="PROSITE" id="PS00584">
    <property type="entry name" value="PFKB_KINASES_2"/>
    <property type="match status" value="1"/>
</dbReference>
<dbReference type="Pfam" id="PF00294">
    <property type="entry name" value="PfkB"/>
    <property type="match status" value="1"/>
</dbReference>
<keyword evidence="2 4" id="KW-0418">Kinase</keyword>
<dbReference type="SUPFAM" id="SSF53613">
    <property type="entry name" value="Ribokinase-like"/>
    <property type="match status" value="1"/>
</dbReference>
<dbReference type="InterPro" id="IPR029056">
    <property type="entry name" value="Ribokinase-like"/>
</dbReference>
<evidence type="ECO:0000313" key="5">
    <source>
        <dbReference type="Proteomes" id="UP001500929"/>
    </source>
</evidence>
<dbReference type="PANTHER" id="PTHR10584">
    <property type="entry name" value="SUGAR KINASE"/>
    <property type="match status" value="1"/>
</dbReference>
<evidence type="ECO:0000259" key="3">
    <source>
        <dbReference type="Pfam" id="PF00294"/>
    </source>
</evidence>
<dbReference type="PANTHER" id="PTHR10584:SF167">
    <property type="entry name" value="PFKB DOMAIN PROTEIN"/>
    <property type="match status" value="1"/>
</dbReference>
<proteinExistence type="predicted"/>
<dbReference type="Gene3D" id="3.40.1190.20">
    <property type="match status" value="1"/>
</dbReference>
<dbReference type="InterPro" id="IPR011611">
    <property type="entry name" value="PfkB_dom"/>
</dbReference>
<keyword evidence="5" id="KW-1185">Reference proteome</keyword>
<evidence type="ECO:0000256" key="1">
    <source>
        <dbReference type="ARBA" id="ARBA00022679"/>
    </source>
</evidence>
<feature type="domain" description="Carbohydrate kinase PfkB" evidence="3">
    <location>
        <begin position="4"/>
        <end position="313"/>
    </location>
</feature>
<evidence type="ECO:0000256" key="2">
    <source>
        <dbReference type="ARBA" id="ARBA00022777"/>
    </source>
</evidence>